<evidence type="ECO:0000256" key="6">
    <source>
        <dbReference type="ARBA" id="ARBA00022771"/>
    </source>
</evidence>
<evidence type="ECO:0000256" key="4">
    <source>
        <dbReference type="ARBA" id="ARBA00022723"/>
    </source>
</evidence>
<dbReference type="EC" id="4.2.99.18" evidence="3"/>
<dbReference type="PROSITE" id="PS01242">
    <property type="entry name" value="ZF_FPG_1"/>
    <property type="match status" value="1"/>
</dbReference>
<comment type="similarity">
    <text evidence="2">Belongs to the FPG family.</text>
</comment>
<dbReference type="GO" id="GO:0006284">
    <property type="term" value="P:base-excision repair"/>
    <property type="evidence" value="ECO:0007669"/>
    <property type="project" value="InterPro"/>
</dbReference>
<keyword evidence="9" id="KW-0238">DNA-binding</keyword>
<proteinExistence type="inferred from homology"/>
<evidence type="ECO:0000256" key="2">
    <source>
        <dbReference type="ARBA" id="ARBA00009409"/>
    </source>
</evidence>
<evidence type="ECO:0000256" key="1">
    <source>
        <dbReference type="ARBA" id="ARBA00001947"/>
    </source>
</evidence>
<dbReference type="PANTHER" id="PTHR42697">
    <property type="entry name" value="ENDONUCLEASE 8"/>
    <property type="match status" value="1"/>
</dbReference>
<dbReference type="PANTHER" id="PTHR42697:SF3">
    <property type="entry name" value="ENDONUCLEASE 8 1"/>
    <property type="match status" value="1"/>
</dbReference>
<dbReference type="GO" id="GO:0140078">
    <property type="term" value="F:class I DNA-(apurinic or apyrimidinic site) endonuclease activity"/>
    <property type="evidence" value="ECO:0007669"/>
    <property type="project" value="UniProtKB-EC"/>
</dbReference>
<keyword evidence="4" id="KW-0479">Metal-binding</keyword>
<gene>
    <name evidence="17" type="ORF">ABLG96_04315</name>
</gene>
<sequence>MPEGHTLHRMARTYTRRFAGHPTHSSSPQGRFAPDAAVLDGLMMLRAEAWGKHLFCHFGTEHLPTTVHVHLGLLGKVTYTDGEPAEPRGALRWRLSTDPVELGGTADLRGPTDCRIVDEAQVDAILARLGPDPLRVDDPATDPDLAWQRISRSRAPIAGLLMDQSVIAGVGNVYRAEVLFRHRLDPLMTGRQLKRREWHAIWSDLVELMAVGLRVGRIETLRPEDVESPRVRREEGRRSPQYVYRRTGEPCLLCGTTIRKSELANRNLFWCPGCQRRTRRAG</sequence>
<evidence type="ECO:0000259" key="16">
    <source>
        <dbReference type="PROSITE" id="PS51066"/>
    </source>
</evidence>
<keyword evidence="5" id="KW-0227">DNA damage</keyword>
<dbReference type="InterPro" id="IPR015886">
    <property type="entry name" value="H2TH_FPG"/>
</dbReference>
<dbReference type="GO" id="GO:0003684">
    <property type="term" value="F:damaged DNA binding"/>
    <property type="evidence" value="ECO:0007669"/>
    <property type="project" value="InterPro"/>
</dbReference>
<dbReference type="InterPro" id="IPR015887">
    <property type="entry name" value="DNA_glyclase_Znf_dom_DNA_BS"/>
</dbReference>
<dbReference type="GO" id="GO:0008270">
    <property type="term" value="F:zinc ion binding"/>
    <property type="evidence" value="ECO:0007669"/>
    <property type="project" value="UniProtKB-KW"/>
</dbReference>
<dbReference type="PROSITE" id="PS51066">
    <property type="entry name" value="ZF_FPG_2"/>
    <property type="match status" value="1"/>
</dbReference>
<dbReference type="InterPro" id="IPR000214">
    <property type="entry name" value="Znf_DNA_glyclase/AP_lyase"/>
</dbReference>
<keyword evidence="7" id="KW-0378">Hydrolase</keyword>
<evidence type="ECO:0000256" key="12">
    <source>
        <dbReference type="ARBA" id="ARBA00023268"/>
    </source>
</evidence>
<evidence type="ECO:0000256" key="5">
    <source>
        <dbReference type="ARBA" id="ARBA00022763"/>
    </source>
</evidence>
<keyword evidence="6 15" id="KW-0863">Zinc-finger</keyword>
<evidence type="ECO:0000256" key="3">
    <source>
        <dbReference type="ARBA" id="ARBA00012720"/>
    </source>
</evidence>
<dbReference type="EMBL" id="CP159218">
    <property type="protein sequence ID" value="XCG64570.1"/>
    <property type="molecule type" value="Genomic_DNA"/>
</dbReference>
<keyword evidence="11" id="KW-0456">Lyase</keyword>
<evidence type="ECO:0000256" key="14">
    <source>
        <dbReference type="ARBA" id="ARBA00044632"/>
    </source>
</evidence>
<comment type="catalytic activity">
    <reaction evidence="14">
        <text>2'-deoxyribonucleotide-(2'-deoxyribose 5'-phosphate)-2'-deoxyribonucleotide-DNA = a 3'-end 2'-deoxyribonucleotide-(2,3-dehydro-2,3-deoxyribose 5'-phosphate)-DNA + a 5'-end 5'-phospho-2'-deoxyribonucleoside-DNA + H(+)</text>
        <dbReference type="Rhea" id="RHEA:66592"/>
        <dbReference type="Rhea" id="RHEA-COMP:13180"/>
        <dbReference type="Rhea" id="RHEA-COMP:16897"/>
        <dbReference type="Rhea" id="RHEA-COMP:17067"/>
        <dbReference type="ChEBI" id="CHEBI:15378"/>
        <dbReference type="ChEBI" id="CHEBI:136412"/>
        <dbReference type="ChEBI" id="CHEBI:157695"/>
        <dbReference type="ChEBI" id="CHEBI:167181"/>
        <dbReference type="EC" id="4.2.99.18"/>
    </reaction>
</comment>
<dbReference type="InterPro" id="IPR035937">
    <property type="entry name" value="FPG_N"/>
</dbReference>
<evidence type="ECO:0000256" key="10">
    <source>
        <dbReference type="ARBA" id="ARBA00023204"/>
    </source>
</evidence>
<name>A0AAU8DQU5_9ACTN</name>
<comment type="cofactor">
    <cofactor evidence="1">
        <name>Zn(2+)</name>
        <dbReference type="ChEBI" id="CHEBI:29105"/>
    </cofactor>
</comment>
<dbReference type="Gene3D" id="1.10.8.50">
    <property type="match status" value="1"/>
</dbReference>
<dbReference type="CDD" id="cd08970">
    <property type="entry name" value="AcNei1_N"/>
    <property type="match status" value="1"/>
</dbReference>
<reference evidence="17" key="1">
    <citation type="submission" date="2024-05" db="EMBL/GenBank/DDBJ databases">
        <authorList>
            <person name="Cai S.Y."/>
            <person name="Jin L.M."/>
            <person name="Li H.R."/>
        </authorList>
    </citation>
    <scope>NUCLEOTIDE SEQUENCE</scope>
    <source>
        <strain evidence="17">A5-74</strain>
    </source>
</reference>
<dbReference type="GO" id="GO:0000703">
    <property type="term" value="F:oxidized pyrimidine nucleobase lesion DNA N-glycosylase activity"/>
    <property type="evidence" value="ECO:0007669"/>
    <property type="project" value="TreeGrafter"/>
</dbReference>
<dbReference type="Pfam" id="PF01149">
    <property type="entry name" value="Fapy_DNA_glyco"/>
    <property type="match status" value="1"/>
</dbReference>
<dbReference type="InterPro" id="IPR010663">
    <property type="entry name" value="Znf_FPG/IleRS"/>
</dbReference>
<accession>A0AAU8DQU5</accession>
<dbReference type="SUPFAM" id="SSF46946">
    <property type="entry name" value="S13-like H2TH domain"/>
    <property type="match status" value="1"/>
</dbReference>
<dbReference type="SMART" id="SM00898">
    <property type="entry name" value="Fapy_DNA_glyco"/>
    <property type="match status" value="1"/>
</dbReference>
<protein>
    <recommendedName>
        <fullName evidence="3">DNA-(apurinic or apyrimidinic site) lyase</fullName>
        <ecNumber evidence="3">4.2.99.18</ecNumber>
    </recommendedName>
</protein>
<dbReference type="FunFam" id="1.10.8.50:FF:000003">
    <property type="entry name" value="Formamidopyrimidine-DNA glycosylase"/>
    <property type="match status" value="1"/>
</dbReference>
<evidence type="ECO:0000256" key="13">
    <source>
        <dbReference type="ARBA" id="ARBA00023295"/>
    </source>
</evidence>
<dbReference type="SMART" id="SM01232">
    <property type="entry name" value="H2TH"/>
    <property type="match status" value="1"/>
</dbReference>
<evidence type="ECO:0000256" key="11">
    <source>
        <dbReference type="ARBA" id="ARBA00023239"/>
    </source>
</evidence>
<dbReference type="Pfam" id="PF06827">
    <property type="entry name" value="zf-FPG_IleRS"/>
    <property type="match status" value="1"/>
</dbReference>
<keyword evidence="8" id="KW-0862">Zinc</keyword>
<dbReference type="InterPro" id="IPR010979">
    <property type="entry name" value="Ribosomal_uS13-like_H2TH"/>
</dbReference>
<evidence type="ECO:0000256" key="9">
    <source>
        <dbReference type="ARBA" id="ARBA00023125"/>
    </source>
</evidence>
<dbReference type="SUPFAM" id="SSF81624">
    <property type="entry name" value="N-terminal domain of MutM-like DNA repair proteins"/>
    <property type="match status" value="1"/>
</dbReference>
<evidence type="ECO:0000256" key="15">
    <source>
        <dbReference type="PROSITE-ProRule" id="PRU00391"/>
    </source>
</evidence>
<evidence type="ECO:0000256" key="7">
    <source>
        <dbReference type="ARBA" id="ARBA00022801"/>
    </source>
</evidence>
<evidence type="ECO:0000256" key="8">
    <source>
        <dbReference type="ARBA" id="ARBA00022833"/>
    </source>
</evidence>
<dbReference type="Pfam" id="PF06831">
    <property type="entry name" value="H2TH"/>
    <property type="match status" value="1"/>
</dbReference>
<keyword evidence="13" id="KW-0326">Glycosidase</keyword>
<keyword evidence="10" id="KW-0234">DNA repair</keyword>
<dbReference type="Gene3D" id="3.20.190.10">
    <property type="entry name" value="MutM-like, N-terminal"/>
    <property type="match status" value="1"/>
</dbReference>
<feature type="domain" description="FPG-type" evidence="16">
    <location>
        <begin position="242"/>
        <end position="276"/>
    </location>
</feature>
<dbReference type="RefSeq" id="WP_353650183.1">
    <property type="nucleotide sequence ID" value="NZ_CP159218.1"/>
</dbReference>
<dbReference type="GO" id="GO:0006979">
    <property type="term" value="P:response to oxidative stress"/>
    <property type="evidence" value="ECO:0007669"/>
    <property type="project" value="UniProtKB-ARBA"/>
</dbReference>
<dbReference type="InterPro" id="IPR012319">
    <property type="entry name" value="FPG_cat"/>
</dbReference>
<dbReference type="GO" id="GO:0008534">
    <property type="term" value="F:oxidized purine nucleobase lesion DNA N-glycosylase activity"/>
    <property type="evidence" value="ECO:0007669"/>
    <property type="project" value="UniProtKB-ARBA"/>
</dbReference>
<dbReference type="SUPFAM" id="SSF57716">
    <property type="entry name" value="Glucocorticoid receptor-like (DNA-binding domain)"/>
    <property type="match status" value="1"/>
</dbReference>
<organism evidence="17">
    <name type="scientific">Nakamurella sp. A5-74</name>
    <dbReference type="NCBI Taxonomy" id="3158264"/>
    <lineage>
        <taxon>Bacteria</taxon>
        <taxon>Bacillati</taxon>
        <taxon>Actinomycetota</taxon>
        <taxon>Actinomycetes</taxon>
        <taxon>Nakamurellales</taxon>
        <taxon>Nakamurellaceae</taxon>
        <taxon>Nakamurella</taxon>
    </lineage>
</organism>
<evidence type="ECO:0000313" key="17">
    <source>
        <dbReference type="EMBL" id="XCG64570.1"/>
    </source>
</evidence>
<keyword evidence="12" id="KW-0511">Multifunctional enzyme</keyword>
<dbReference type="AlphaFoldDB" id="A0AAU8DQU5"/>
<dbReference type="GO" id="GO:0003690">
    <property type="term" value="F:double-stranded DNA binding"/>
    <property type="evidence" value="ECO:0007669"/>
    <property type="project" value="UniProtKB-ARBA"/>
</dbReference>